<reference evidence="1" key="1">
    <citation type="submission" date="2022-05" db="EMBL/GenBank/DDBJ databases">
        <title>Novel Pseudomonas spp. Isolated from a Rainbow Trout Aquaculture Facility.</title>
        <authorList>
            <person name="Testerman T."/>
            <person name="Graf J."/>
        </authorList>
    </citation>
    <scope>NUCLEOTIDE SEQUENCE</scope>
    <source>
        <strain evidence="1">ID386</strain>
    </source>
</reference>
<name>A0ABT5PVU5_9PSED</name>
<sequence>MNRYAFVRFNYSKPFNKVLRIVEAEETPTFIPEEAGLSNGFWVDITANPAVQVGWKGSNLTGEWIFSEPTFQDLEKDVAQEVLELLNTADQWLMLNPLQYKVDLGVATPAEGAQLLAYKQYCVGVSEMKKQSGYPYTVTWPVAPF</sequence>
<comment type="caution">
    <text evidence="1">The sequence shown here is derived from an EMBL/GenBank/DDBJ whole genome shotgun (WGS) entry which is preliminary data.</text>
</comment>
<dbReference type="InterPro" id="IPR003458">
    <property type="entry name" value="Phage_T4_Gp38_tail_assem"/>
</dbReference>
<protein>
    <submittedName>
        <fullName evidence="1">Tail fiber assembly protein</fullName>
    </submittedName>
</protein>
<organism evidence="1 2">
    <name type="scientific">Pseudomonas aphyarum</name>
    <dbReference type="NCBI Taxonomy" id="2942629"/>
    <lineage>
        <taxon>Bacteria</taxon>
        <taxon>Pseudomonadati</taxon>
        <taxon>Pseudomonadota</taxon>
        <taxon>Gammaproteobacteria</taxon>
        <taxon>Pseudomonadales</taxon>
        <taxon>Pseudomonadaceae</taxon>
        <taxon>Pseudomonas</taxon>
    </lineage>
</organism>
<gene>
    <name evidence="1" type="ORF">M5G18_25790</name>
</gene>
<dbReference type="Pfam" id="PF02413">
    <property type="entry name" value="Caudo_TAP"/>
    <property type="match status" value="1"/>
</dbReference>
<keyword evidence="2" id="KW-1185">Reference proteome</keyword>
<proteinExistence type="predicted"/>
<dbReference type="EMBL" id="JAMDGS010000017">
    <property type="protein sequence ID" value="MDD1128024.1"/>
    <property type="molecule type" value="Genomic_DNA"/>
</dbReference>
<evidence type="ECO:0000313" key="1">
    <source>
        <dbReference type="EMBL" id="MDD1128024.1"/>
    </source>
</evidence>
<dbReference type="Proteomes" id="UP001150531">
    <property type="component" value="Unassembled WGS sequence"/>
</dbReference>
<accession>A0ABT5PVU5</accession>
<dbReference type="RefSeq" id="WP_273896390.1">
    <property type="nucleotide sequence ID" value="NZ_JAMDGS010000017.1"/>
</dbReference>
<evidence type="ECO:0000313" key="2">
    <source>
        <dbReference type="Proteomes" id="UP001150531"/>
    </source>
</evidence>